<keyword evidence="2" id="KW-1185">Reference proteome</keyword>
<proteinExistence type="predicted"/>
<name>A0ABC8UYY3_9AQUA</name>
<dbReference type="EMBL" id="CAUOFW020009520">
    <property type="protein sequence ID" value="CAK9186308.1"/>
    <property type="molecule type" value="Genomic_DNA"/>
</dbReference>
<protein>
    <submittedName>
        <fullName evidence="1">Uncharacterized protein</fullName>
    </submittedName>
</protein>
<dbReference type="Proteomes" id="UP001642360">
    <property type="component" value="Unassembled WGS sequence"/>
</dbReference>
<dbReference type="AlphaFoldDB" id="A0ABC8UYY3"/>
<organism evidence="1 2">
    <name type="scientific">Ilex paraguariensis</name>
    <name type="common">yerba mate</name>
    <dbReference type="NCBI Taxonomy" id="185542"/>
    <lineage>
        <taxon>Eukaryota</taxon>
        <taxon>Viridiplantae</taxon>
        <taxon>Streptophyta</taxon>
        <taxon>Embryophyta</taxon>
        <taxon>Tracheophyta</taxon>
        <taxon>Spermatophyta</taxon>
        <taxon>Magnoliopsida</taxon>
        <taxon>eudicotyledons</taxon>
        <taxon>Gunneridae</taxon>
        <taxon>Pentapetalae</taxon>
        <taxon>asterids</taxon>
        <taxon>campanulids</taxon>
        <taxon>Aquifoliales</taxon>
        <taxon>Aquifoliaceae</taxon>
        <taxon>Ilex</taxon>
    </lineage>
</organism>
<evidence type="ECO:0000313" key="1">
    <source>
        <dbReference type="EMBL" id="CAK9186308.1"/>
    </source>
</evidence>
<sequence length="161" mass="18245">MKIQLDSKDEATSYYREGVSDSDFDDRIRLTRPSPQAGANCRVSCTAARESLDKEKKSMFDKALVRHLLQRRSLFAKKNIRSAAIVSYRGGEANDEELASSDLNSSYSGSKILSSTEMVQTYESDILQMSQLLRYIKKVQARVSCYLPTAHFRSQDTAEKR</sequence>
<evidence type="ECO:0000313" key="2">
    <source>
        <dbReference type="Proteomes" id="UP001642360"/>
    </source>
</evidence>
<gene>
    <name evidence="1" type="ORF">ILEXP_LOCUS56789</name>
</gene>
<comment type="caution">
    <text evidence="1">The sequence shown here is derived from an EMBL/GenBank/DDBJ whole genome shotgun (WGS) entry which is preliminary data.</text>
</comment>
<accession>A0ABC8UYY3</accession>
<reference evidence="1 2" key="1">
    <citation type="submission" date="2024-02" db="EMBL/GenBank/DDBJ databases">
        <authorList>
            <person name="Vignale AGUSTIN F."/>
            <person name="Sosa J E."/>
            <person name="Modenutti C."/>
        </authorList>
    </citation>
    <scope>NUCLEOTIDE SEQUENCE [LARGE SCALE GENOMIC DNA]</scope>
</reference>